<dbReference type="AlphaFoldDB" id="A0AAV7ME72"/>
<comment type="caution">
    <text evidence="2">The sequence shown here is derived from an EMBL/GenBank/DDBJ whole genome shotgun (WGS) entry which is preliminary data.</text>
</comment>
<evidence type="ECO:0000313" key="3">
    <source>
        <dbReference type="Proteomes" id="UP001066276"/>
    </source>
</evidence>
<keyword evidence="3" id="KW-1185">Reference proteome</keyword>
<sequence>MIRAAPRNERSVFQSPRAQGEQKTDGAPRTPNGGRSEYIDGVRQNGVDWVISGPRGKSGKTEGGRGDSLQKTSHTQMADAQRTRGERT</sequence>
<dbReference type="Proteomes" id="UP001066276">
    <property type="component" value="Chromosome 10"/>
</dbReference>
<gene>
    <name evidence="2" type="ORF">NDU88_005849</name>
</gene>
<reference evidence="2" key="1">
    <citation type="journal article" date="2022" name="bioRxiv">
        <title>Sequencing and chromosome-scale assembly of the giantPleurodeles waltlgenome.</title>
        <authorList>
            <person name="Brown T."/>
            <person name="Elewa A."/>
            <person name="Iarovenko S."/>
            <person name="Subramanian E."/>
            <person name="Araus A.J."/>
            <person name="Petzold A."/>
            <person name="Susuki M."/>
            <person name="Suzuki K.-i.T."/>
            <person name="Hayashi T."/>
            <person name="Toyoda A."/>
            <person name="Oliveira C."/>
            <person name="Osipova E."/>
            <person name="Leigh N.D."/>
            <person name="Simon A."/>
            <person name="Yun M.H."/>
        </authorList>
    </citation>
    <scope>NUCLEOTIDE SEQUENCE</scope>
    <source>
        <strain evidence="2">20211129_DDA</strain>
        <tissue evidence="2">Liver</tissue>
    </source>
</reference>
<organism evidence="2 3">
    <name type="scientific">Pleurodeles waltl</name>
    <name type="common">Iberian ribbed newt</name>
    <dbReference type="NCBI Taxonomy" id="8319"/>
    <lineage>
        <taxon>Eukaryota</taxon>
        <taxon>Metazoa</taxon>
        <taxon>Chordata</taxon>
        <taxon>Craniata</taxon>
        <taxon>Vertebrata</taxon>
        <taxon>Euteleostomi</taxon>
        <taxon>Amphibia</taxon>
        <taxon>Batrachia</taxon>
        <taxon>Caudata</taxon>
        <taxon>Salamandroidea</taxon>
        <taxon>Salamandridae</taxon>
        <taxon>Pleurodelinae</taxon>
        <taxon>Pleurodeles</taxon>
    </lineage>
</organism>
<protein>
    <submittedName>
        <fullName evidence="2">Uncharacterized protein</fullName>
    </submittedName>
</protein>
<feature type="compositionally biased region" description="Polar residues" evidence="1">
    <location>
        <begin position="69"/>
        <end position="78"/>
    </location>
</feature>
<name>A0AAV7ME72_PLEWA</name>
<evidence type="ECO:0000256" key="1">
    <source>
        <dbReference type="SAM" id="MobiDB-lite"/>
    </source>
</evidence>
<accession>A0AAV7ME72</accession>
<evidence type="ECO:0000313" key="2">
    <source>
        <dbReference type="EMBL" id="KAJ1100772.1"/>
    </source>
</evidence>
<feature type="region of interest" description="Disordered" evidence="1">
    <location>
        <begin position="1"/>
        <end position="88"/>
    </location>
</feature>
<proteinExistence type="predicted"/>
<dbReference type="EMBL" id="JANPWB010000014">
    <property type="protein sequence ID" value="KAJ1100772.1"/>
    <property type="molecule type" value="Genomic_DNA"/>
</dbReference>
<feature type="compositionally biased region" description="Basic and acidic residues" evidence="1">
    <location>
        <begin position="1"/>
        <end position="10"/>
    </location>
</feature>